<feature type="compositionally biased region" description="Low complexity" evidence="1">
    <location>
        <begin position="26"/>
        <end position="37"/>
    </location>
</feature>
<dbReference type="GeneID" id="93584446"/>
<evidence type="ECO:0000256" key="1">
    <source>
        <dbReference type="SAM" id="MobiDB-lite"/>
    </source>
</evidence>
<evidence type="ECO:0000313" key="3">
    <source>
        <dbReference type="Proteomes" id="UP000283090"/>
    </source>
</evidence>
<dbReference type="Proteomes" id="UP000283090">
    <property type="component" value="Unassembled WGS sequence"/>
</dbReference>
<dbReference type="VEuPathDB" id="FungiDB:DFL_002135"/>
<comment type="caution">
    <text evidence="2">The sequence shown here is derived from an EMBL/GenBank/DDBJ whole genome shotgun (WGS) entry which is preliminary data.</text>
</comment>
<gene>
    <name evidence="2" type="ORF">DFL_002135</name>
</gene>
<dbReference type="AlphaFoldDB" id="A0A437A9M9"/>
<evidence type="ECO:0000313" key="2">
    <source>
        <dbReference type="EMBL" id="RVD87933.1"/>
    </source>
</evidence>
<dbReference type="OrthoDB" id="10251412at2759"/>
<dbReference type="RefSeq" id="XP_067493477.1">
    <property type="nucleotide sequence ID" value="XM_067630878.1"/>
</dbReference>
<keyword evidence="3" id="KW-1185">Reference proteome</keyword>
<organism evidence="2 3">
    <name type="scientific">Arthrobotrys flagrans</name>
    <name type="common">Nematode-trapping fungus</name>
    <name type="synonym">Trichothecium flagrans</name>
    <dbReference type="NCBI Taxonomy" id="97331"/>
    <lineage>
        <taxon>Eukaryota</taxon>
        <taxon>Fungi</taxon>
        <taxon>Dikarya</taxon>
        <taxon>Ascomycota</taxon>
        <taxon>Pezizomycotina</taxon>
        <taxon>Orbiliomycetes</taxon>
        <taxon>Orbiliales</taxon>
        <taxon>Orbiliaceae</taxon>
        <taxon>Arthrobotrys</taxon>
    </lineage>
</organism>
<protein>
    <submittedName>
        <fullName evidence="2">Uncharacterized protein</fullName>
    </submittedName>
</protein>
<name>A0A437A9M9_ARTFL</name>
<sequence length="76" mass="8109">MPFGIGSKNTVHAVDNASPQSTSESQLAALTQTAQAQDPIAPSDIVPIVRDIKSEPPKSWKDNIASNPLLTAHYQI</sequence>
<dbReference type="EMBL" id="SAEB01000003">
    <property type="protein sequence ID" value="RVD87933.1"/>
    <property type="molecule type" value="Genomic_DNA"/>
</dbReference>
<feature type="region of interest" description="Disordered" evidence="1">
    <location>
        <begin position="1"/>
        <end position="41"/>
    </location>
</feature>
<accession>A0A437A9M9</accession>
<reference evidence="2 3" key="1">
    <citation type="submission" date="2019-01" db="EMBL/GenBank/DDBJ databases">
        <title>Intercellular communication is required for trap formation in the nematode-trapping fungus Duddingtonia flagrans.</title>
        <authorList>
            <person name="Youssar L."/>
            <person name="Wernet V."/>
            <person name="Hensel N."/>
            <person name="Hildebrandt H.-G."/>
            <person name="Fischer R."/>
        </authorList>
    </citation>
    <scope>NUCLEOTIDE SEQUENCE [LARGE SCALE GENOMIC DNA]</scope>
    <source>
        <strain evidence="2 3">CBS H-5679</strain>
    </source>
</reference>
<proteinExistence type="predicted"/>